<feature type="region of interest" description="Disordered" evidence="1">
    <location>
        <begin position="1"/>
        <end position="27"/>
    </location>
</feature>
<gene>
    <name evidence="2" type="ORF">V7S43_014839</name>
</gene>
<feature type="compositionally biased region" description="Polar residues" evidence="1">
    <location>
        <begin position="92"/>
        <end position="113"/>
    </location>
</feature>
<dbReference type="EMBL" id="JBIMZQ010000042">
    <property type="protein sequence ID" value="KAL3660311.1"/>
    <property type="molecule type" value="Genomic_DNA"/>
</dbReference>
<evidence type="ECO:0000256" key="1">
    <source>
        <dbReference type="SAM" id="MobiDB-lite"/>
    </source>
</evidence>
<name>A0ABD3F3S9_9STRA</name>
<organism evidence="2 3">
    <name type="scientific">Phytophthora oleae</name>
    <dbReference type="NCBI Taxonomy" id="2107226"/>
    <lineage>
        <taxon>Eukaryota</taxon>
        <taxon>Sar</taxon>
        <taxon>Stramenopiles</taxon>
        <taxon>Oomycota</taxon>
        <taxon>Peronosporomycetes</taxon>
        <taxon>Peronosporales</taxon>
        <taxon>Peronosporaceae</taxon>
        <taxon>Phytophthora</taxon>
    </lineage>
</organism>
<keyword evidence="3" id="KW-1185">Reference proteome</keyword>
<reference evidence="2 3" key="1">
    <citation type="submission" date="2024-09" db="EMBL/GenBank/DDBJ databases">
        <title>Genome sequencing and assembly of Phytophthora oleae, isolate VK10A, causative agent of rot of olive drupes.</title>
        <authorList>
            <person name="Conti Taguali S."/>
            <person name="Riolo M."/>
            <person name="La Spada F."/>
            <person name="Cacciola S.O."/>
            <person name="Dionisio G."/>
        </authorList>
    </citation>
    <scope>NUCLEOTIDE SEQUENCE [LARGE SCALE GENOMIC DNA]</scope>
    <source>
        <strain evidence="2 3">VK10A</strain>
    </source>
</reference>
<accession>A0ABD3F3S9</accession>
<comment type="caution">
    <text evidence="2">The sequence shown here is derived from an EMBL/GenBank/DDBJ whole genome shotgun (WGS) entry which is preliminary data.</text>
</comment>
<protein>
    <submittedName>
        <fullName evidence="2">Uncharacterized protein</fullName>
    </submittedName>
</protein>
<dbReference type="AlphaFoldDB" id="A0ABD3F3S9"/>
<evidence type="ECO:0000313" key="2">
    <source>
        <dbReference type="EMBL" id="KAL3660311.1"/>
    </source>
</evidence>
<dbReference type="Proteomes" id="UP001632037">
    <property type="component" value="Unassembled WGS sequence"/>
</dbReference>
<evidence type="ECO:0000313" key="3">
    <source>
        <dbReference type="Proteomes" id="UP001632037"/>
    </source>
</evidence>
<sequence length="196" mass="22909">MSQESPQDADKQSWEYEEAPWIEKDGVEDANDRYGAYTPQLMDTYEMHELRTALNRSEMQIQQQGHMREYVPRKPTSSRLRRWYGLPRNHQRQTMSAGPSSRLKSSETNANNQPRERPSTSRQPTRAGIKDFTRTLREEARQVRELEQRYEETKRSLLEYIEVVSSCKPNDRVGGQDVYEQLADLISFAAQCSTSE</sequence>
<proteinExistence type="predicted"/>
<feature type="region of interest" description="Disordered" evidence="1">
    <location>
        <begin position="60"/>
        <end position="131"/>
    </location>
</feature>